<dbReference type="RefSeq" id="WP_143010165.1">
    <property type="nucleotide sequence ID" value="NZ_FNCQ01000015.1"/>
</dbReference>
<proteinExistence type="predicted"/>
<evidence type="ECO:0000256" key="1">
    <source>
        <dbReference type="SAM" id="Phobius"/>
    </source>
</evidence>
<dbReference type="Gene3D" id="2.170.120.30">
    <property type="match status" value="1"/>
</dbReference>
<keyword evidence="1" id="KW-0472">Membrane</keyword>
<accession>A0A1G7ZA45</accession>
<reference evidence="3" key="1">
    <citation type="submission" date="2016-10" db="EMBL/GenBank/DDBJ databases">
        <authorList>
            <person name="Varghese N."/>
            <person name="Submissions S."/>
        </authorList>
    </citation>
    <scope>NUCLEOTIDE SEQUENCE [LARGE SCALE GENOMIC DNA]</scope>
    <source>
        <strain evidence="3">BP1-148</strain>
    </source>
</reference>
<keyword evidence="1" id="KW-0812">Transmembrane</keyword>
<dbReference type="PANTHER" id="PTHR37804">
    <property type="entry name" value="CDAA REGULATORY PROTEIN CDAR"/>
    <property type="match status" value="1"/>
</dbReference>
<dbReference type="InterPro" id="IPR053154">
    <property type="entry name" value="c-di-AMP_regulator"/>
</dbReference>
<dbReference type="InterPro" id="IPR012505">
    <property type="entry name" value="YbbR"/>
</dbReference>
<dbReference type="EMBL" id="FNCQ01000015">
    <property type="protein sequence ID" value="SDH05632.1"/>
    <property type="molecule type" value="Genomic_DNA"/>
</dbReference>
<organism evidence="2 3">
    <name type="scientific">Prevotella communis</name>
    <dbReference type="NCBI Taxonomy" id="2913614"/>
    <lineage>
        <taxon>Bacteria</taxon>
        <taxon>Pseudomonadati</taxon>
        <taxon>Bacteroidota</taxon>
        <taxon>Bacteroidia</taxon>
        <taxon>Bacteroidales</taxon>
        <taxon>Prevotellaceae</taxon>
        <taxon>Prevotella</taxon>
    </lineage>
</organism>
<dbReference type="PANTHER" id="PTHR37804:SF1">
    <property type="entry name" value="CDAA REGULATORY PROTEIN CDAR"/>
    <property type="match status" value="1"/>
</dbReference>
<evidence type="ECO:0000313" key="2">
    <source>
        <dbReference type="EMBL" id="SDH05632.1"/>
    </source>
</evidence>
<dbReference type="Gene3D" id="2.170.120.40">
    <property type="entry name" value="YbbR-like domain"/>
    <property type="match status" value="1"/>
</dbReference>
<evidence type="ECO:0000313" key="3">
    <source>
        <dbReference type="Proteomes" id="UP000198779"/>
    </source>
</evidence>
<dbReference type="Proteomes" id="UP000198779">
    <property type="component" value="Unassembled WGS sequence"/>
</dbReference>
<dbReference type="Pfam" id="PF07949">
    <property type="entry name" value="YbbR"/>
    <property type="match status" value="1"/>
</dbReference>
<keyword evidence="1" id="KW-1133">Transmembrane helix</keyword>
<gene>
    <name evidence="2" type="ORF">SAMN04487901_115101</name>
</gene>
<feature type="transmembrane region" description="Helical" evidence="1">
    <location>
        <begin position="24"/>
        <end position="43"/>
    </location>
</feature>
<keyword evidence="3" id="KW-1185">Reference proteome</keyword>
<evidence type="ECO:0008006" key="4">
    <source>
        <dbReference type="Google" id="ProtNLM"/>
    </source>
</evidence>
<protein>
    <recommendedName>
        <fullName evidence="4">YbbR-like protein</fullName>
    </recommendedName>
</protein>
<dbReference type="STRING" id="645274.SAMN04487901_115101"/>
<name>A0A1G7ZA45_9BACT</name>
<sequence length="327" mass="37513">MTFRPTDTLHTIRDFLFSKTNREFLIFLLFLLLSGIFWLMMTFNETYEKEIVLPVRYDNVPQSAVLTSGESDSIHVNISDKGFSLFAFIYSRDSHTIDIDFTKYALPDGIGSVPAIDLQHMIEQLLPTSAKITSLKTEKLVFYYNNGEKKKVPVRWRGHLKTDPHYFIAKTLIEPDSVTIFASREKLDSIHYVYTRELNYSDIHDTLIVTSELQRMQGVKIVPNRVKINIQTDVLTEETIDSIPVVGINMPKGKVLRTFPSRVSVKIVTGMKNYKAIMPSDILVVADYEQFKDETSDKCTLQVKKVPEGVSRATLNVKQVDYLIEEQ</sequence>
<dbReference type="AlphaFoldDB" id="A0A1G7ZA45"/>